<reference evidence="2 3" key="1">
    <citation type="journal article" date="2021" name="MBio">
        <title>A New Model Trypanosomatid, Novymonas esmeraldas: Genomic Perception of Its 'Candidatus Pandoraea novymonadis' Endosymbiont.</title>
        <authorList>
            <person name="Zakharova A."/>
            <person name="Saura A."/>
            <person name="Butenko A."/>
            <person name="Podesvova L."/>
            <person name="Warmusova S."/>
            <person name="Kostygov A.Y."/>
            <person name="Nenarokova A."/>
            <person name="Lukes J."/>
            <person name="Opperdoes F.R."/>
            <person name="Yurchenko V."/>
        </authorList>
    </citation>
    <scope>NUCLEOTIDE SEQUENCE [LARGE SCALE GENOMIC DNA]</scope>
    <source>
        <strain evidence="2 3">E262AT.01</strain>
    </source>
</reference>
<keyword evidence="3" id="KW-1185">Reference proteome</keyword>
<feature type="compositionally biased region" description="Gly residues" evidence="1">
    <location>
        <begin position="543"/>
        <end position="554"/>
    </location>
</feature>
<feature type="compositionally biased region" description="Low complexity" evidence="1">
    <location>
        <begin position="686"/>
        <end position="700"/>
    </location>
</feature>
<feature type="compositionally biased region" description="Low complexity" evidence="1">
    <location>
        <begin position="273"/>
        <end position="295"/>
    </location>
</feature>
<feature type="compositionally biased region" description="Pro residues" evidence="1">
    <location>
        <begin position="296"/>
        <end position="305"/>
    </location>
</feature>
<feature type="compositionally biased region" description="Polar residues" evidence="1">
    <location>
        <begin position="24"/>
        <end position="35"/>
    </location>
</feature>
<comment type="caution">
    <text evidence="2">The sequence shown here is derived from an EMBL/GenBank/DDBJ whole genome shotgun (WGS) entry which is preliminary data.</text>
</comment>
<evidence type="ECO:0000256" key="1">
    <source>
        <dbReference type="SAM" id="MobiDB-lite"/>
    </source>
</evidence>
<organism evidence="2 3">
    <name type="scientific">Novymonas esmeraldas</name>
    <dbReference type="NCBI Taxonomy" id="1808958"/>
    <lineage>
        <taxon>Eukaryota</taxon>
        <taxon>Discoba</taxon>
        <taxon>Euglenozoa</taxon>
        <taxon>Kinetoplastea</taxon>
        <taxon>Metakinetoplastina</taxon>
        <taxon>Trypanosomatida</taxon>
        <taxon>Trypanosomatidae</taxon>
        <taxon>Novymonas</taxon>
    </lineage>
</organism>
<dbReference type="EMBL" id="JAECZO010000047">
    <property type="protein sequence ID" value="KAK7195081.1"/>
    <property type="molecule type" value="Genomic_DNA"/>
</dbReference>
<dbReference type="AlphaFoldDB" id="A0AAW0ENF8"/>
<feature type="region of interest" description="Disordered" evidence="1">
    <location>
        <begin position="542"/>
        <end position="566"/>
    </location>
</feature>
<feature type="region of interest" description="Disordered" evidence="1">
    <location>
        <begin position="618"/>
        <end position="638"/>
    </location>
</feature>
<feature type="compositionally biased region" description="Basic and acidic residues" evidence="1">
    <location>
        <begin position="1"/>
        <end position="18"/>
    </location>
</feature>
<feature type="region of interest" description="Disordered" evidence="1">
    <location>
        <begin position="261"/>
        <end position="430"/>
    </location>
</feature>
<proteinExistence type="predicted"/>
<accession>A0AAW0ENF8</accession>
<evidence type="ECO:0000313" key="3">
    <source>
        <dbReference type="Proteomes" id="UP001430356"/>
    </source>
</evidence>
<feature type="compositionally biased region" description="Low complexity" evidence="1">
    <location>
        <begin position="397"/>
        <end position="430"/>
    </location>
</feature>
<dbReference type="Proteomes" id="UP001430356">
    <property type="component" value="Unassembled WGS sequence"/>
</dbReference>
<feature type="compositionally biased region" description="Basic residues" evidence="1">
    <location>
        <begin position="316"/>
        <end position="327"/>
    </location>
</feature>
<feature type="region of interest" description="Disordered" evidence="1">
    <location>
        <begin position="686"/>
        <end position="705"/>
    </location>
</feature>
<feature type="compositionally biased region" description="Low complexity" evidence="1">
    <location>
        <begin position="718"/>
        <end position="732"/>
    </location>
</feature>
<gene>
    <name evidence="2" type="ORF">NESM_000431200</name>
</gene>
<feature type="region of interest" description="Disordered" evidence="1">
    <location>
        <begin position="1"/>
        <end position="89"/>
    </location>
</feature>
<feature type="region of interest" description="Disordered" evidence="1">
    <location>
        <begin position="785"/>
        <end position="815"/>
    </location>
</feature>
<evidence type="ECO:0000313" key="2">
    <source>
        <dbReference type="EMBL" id="KAK7195081.1"/>
    </source>
</evidence>
<sequence length="815" mass="80906">MGCGESKEKAARQSDAARAESGTPECTTATAAPSTTDKRAATGVVCDGERHSSESAVPAMPSHDRLRSRSDEWPATPPGDRTLTPLRGGDAGTTTTAAAAAAATVDECCAPGTPLALTCGGDPAGSARGSQGRGAAEEAHSASIVACMPAASTVAVPAEVHRSGDGATEPLSAPGDAVPLQAWRSLSNSTATDAAPALHDTQLPLPPLRSLGSDGRTCEPRRATSAAPVHEAEGSCAWVARDLRWTGRMGESSSALMGTLGDTVVSTQPPSPQASRSSSCPPCALLSREPSAAAGPQPPSPPPASATPAAGAAGHHLPRSPSRHRGGGRPVEGGARTAELRTRHPTPLHSLPTPRSLREVDGAASPPTAAIAQPLCIPGESPTRSISGGRGGGASGGKSPATLSTQPPSAVPAARRSRSGSSPPLLSPRAPLPLLAEAQSSPRTPGRGATVSAHVTVPASGSAPDDVPLPQLPELFSAPYSSCACSTRGSITHGSGESALVALVAVPGNSPHAVRLYAGHSGAYQHTTQSSSWLMASMNSTDGAGGGGGGGVAAGGSAPSTPPTNSELVRQIRQPATHVKSILRRPGSAAAGASTMYGAVAASESDAANASHSRVLSLSTSGAAGGGTETNTTSTPRLLVGSGTMGLGADGRGSVSVPSSSLPDGAVRTDFIVLRSGGSDLDVANSAATPAEASPSPLTTRSPMYRGSPIAAWLQASGQAGAGSGTPPTAAGHRPLGHSQPRQRSPSMPMLLSPLAARQRPSAAASAPMLLSAAATEPSSLFLPETVAASARTSDEPPPDIQLVSPPPKRVHLAV</sequence>
<name>A0AAW0ENF8_9TRYP</name>
<feature type="region of interest" description="Disordered" evidence="1">
    <location>
        <begin position="718"/>
        <end position="748"/>
    </location>
</feature>
<feature type="compositionally biased region" description="Basic and acidic residues" evidence="1">
    <location>
        <begin position="62"/>
        <end position="72"/>
    </location>
</feature>
<feature type="region of interest" description="Disordered" evidence="1">
    <location>
        <begin position="199"/>
        <end position="226"/>
    </location>
</feature>
<protein>
    <submittedName>
        <fullName evidence="2">Uncharacterized protein</fullName>
    </submittedName>
</protein>